<dbReference type="PROSITE" id="PS51296">
    <property type="entry name" value="RIESKE"/>
    <property type="match status" value="1"/>
</dbReference>
<dbReference type="FunFam" id="2.102.10.10:FF:000013">
    <property type="entry name" value="Nitrite reductase [NAD(P)H], small subunit"/>
    <property type="match status" value="1"/>
</dbReference>
<comment type="caution">
    <text evidence="8">The sequence shown here is derived from an EMBL/GenBank/DDBJ whole genome shotgun (WGS) entry which is preliminary data.</text>
</comment>
<organism evidence="8 9">
    <name type="scientific">Metabacillus arenae</name>
    <dbReference type="NCBI Taxonomy" id="2771434"/>
    <lineage>
        <taxon>Bacteria</taxon>
        <taxon>Bacillati</taxon>
        <taxon>Bacillota</taxon>
        <taxon>Bacilli</taxon>
        <taxon>Bacillales</taxon>
        <taxon>Bacillaceae</taxon>
        <taxon>Metabacillus</taxon>
    </lineage>
</organism>
<evidence type="ECO:0000259" key="7">
    <source>
        <dbReference type="PROSITE" id="PS51296"/>
    </source>
</evidence>
<dbReference type="GO" id="GO:0004497">
    <property type="term" value="F:monooxygenase activity"/>
    <property type="evidence" value="ECO:0007669"/>
    <property type="project" value="UniProtKB-ARBA"/>
</dbReference>
<reference evidence="8" key="1">
    <citation type="submission" date="2020-09" db="EMBL/GenBank/DDBJ databases">
        <title>A novel bacterium of genus Bacillus, isolated from South China Sea.</title>
        <authorList>
            <person name="Huang H."/>
            <person name="Mo K."/>
            <person name="Hu Y."/>
        </authorList>
    </citation>
    <scope>NUCLEOTIDE SEQUENCE</scope>
    <source>
        <strain evidence="8">IB182487</strain>
    </source>
</reference>
<evidence type="ECO:0000256" key="4">
    <source>
        <dbReference type="ARBA" id="ARBA00023004"/>
    </source>
</evidence>
<keyword evidence="5" id="KW-0411">Iron-sulfur</keyword>
<keyword evidence="2" id="KW-0479">Metal-binding</keyword>
<dbReference type="EMBL" id="JACXAI010000004">
    <property type="protein sequence ID" value="MBD1379534.1"/>
    <property type="molecule type" value="Genomic_DNA"/>
</dbReference>
<dbReference type="Gene3D" id="2.102.10.10">
    <property type="entry name" value="Rieske [2Fe-2S] iron-sulphur domain"/>
    <property type="match status" value="1"/>
</dbReference>
<evidence type="ECO:0000256" key="6">
    <source>
        <dbReference type="ARBA" id="ARBA00023063"/>
    </source>
</evidence>
<protein>
    <submittedName>
        <fullName evidence="8">Nitrite reductase small subunit NirD</fullName>
    </submittedName>
</protein>
<keyword evidence="6" id="KW-0534">Nitrate assimilation</keyword>
<dbReference type="InterPro" id="IPR012748">
    <property type="entry name" value="Rieske-like_NirD"/>
</dbReference>
<dbReference type="Proteomes" id="UP000626844">
    <property type="component" value="Unassembled WGS sequence"/>
</dbReference>
<evidence type="ECO:0000256" key="2">
    <source>
        <dbReference type="ARBA" id="ARBA00022723"/>
    </source>
</evidence>
<name>A0A926RZZ7_9BACI</name>
<keyword evidence="3" id="KW-0560">Oxidoreductase</keyword>
<dbReference type="PANTHER" id="PTHR21496">
    <property type="entry name" value="FERREDOXIN-RELATED"/>
    <property type="match status" value="1"/>
</dbReference>
<evidence type="ECO:0000256" key="3">
    <source>
        <dbReference type="ARBA" id="ARBA00023002"/>
    </source>
</evidence>
<dbReference type="Pfam" id="PF00355">
    <property type="entry name" value="Rieske"/>
    <property type="match status" value="1"/>
</dbReference>
<keyword evidence="4" id="KW-0408">Iron</keyword>
<dbReference type="SUPFAM" id="SSF50022">
    <property type="entry name" value="ISP domain"/>
    <property type="match status" value="1"/>
</dbReference>
<dbReference type="GO" id="GO:0046872">
    <property type="term" value="F:metal ion binding"/>
    <property type="evidence" value="ECO:0007669"/>
    <property type="project" value="UniProtKB-KW"/>
</dbReference>
<dbReference type="GO" id="GO:0016705">
    <property type="term" value="F:oxidoreductase activity, acting on paired donors, with incorporation or reduction of molecular oxygen"/>
    <property type="evidence" value="ECO:0007669"/>
    <property type="project" value="UniProtKB-ARBA"/>
</dbReference>
<keyword evidence="1" id="KW-0001">2Fe-2S</keyword>
<dbReference type="CDD" id="cd03530">
    <property type="entry name" value="Rieske_NirD_small_Bacillus"/>
    <property type="match status" value="1"/>
</dbReference>
<dbReference type="InterPro" id="IPR036922">
    <property type="entry name" value="Rieske_2Fe-2S_sf"/>
</dbReference>
<dbReference type="AlphaFoldDB" id="A0A926RZZ7"/>
<evidence type="ECO:0000256" key="1">
    <source>
        <dbReference type="ARBA" id="ARBA00022714"/>
    </source>
</evidence>
<dbReference type="InterPro" id="IPR017941">
    <property type="entry name" value="Rieske_2Fe-2S"/>
</dbReference>
<proteinExistence type="predicted"/>
<accession>A0A926RZZ7</accession>
<gene>
    <name evidence="8" type="primary">nirD</name>
    <name evidence="8" type="ORF">IC621_04765</name>
</gene>
<feature type="domain" description="Rieske" evidence="7">
    <location>
        <begin position="7"/>
        <end position="102"/>
    </location>
</feature>
<evidence type="ECO:0000313" key="9">
    <source>
        <dbReference type="Proteomes" id="UP000626844"/>
    </source>
</evidence>
<evidence type="ECO:0000256" key="5">
    <source>
        <dbReference type="ARBA" id="ARBA00023014"/>
    </source>
</evidence>
<sequence length="104" mass="11518">MKTANRVKAINLSELPEKVGKSMTIHGQQIALFRLSNGKVKAIENRCPHKGGVLAEGIVCDEKVFCPLHDWQIDLNDGVVQAPDVGCVKTYKVEVEDDEVYLIL</sequence>
<evidence type="ECO:0000313" key="8">
    <source>
        <dbReference type="EMBL" id="MBD1379534.1"/>
    </source>
</evidence>
<dbReference type="RefSeq" id="WP_191156283.1">
    <property type="nucleotide sequence ID" value="NZ_JACXAI010000004.1"/>
</dbReference>
<dbReference type="NCBIfam" id="TIGR02378">
    <property type="entry name" value="nirD_assim_sml"/>
    <property type="match status" value="1"/>
</dbReference>
<keyword evidence="9" id="KW-1185">Reference proteome</keyword>
<dbReference type="GO" id="GO:0042128">
    <property type="term" value="P:nitrate assimilation"/>
    <property type="evidence" value="ECO:0007669"/>
    <property type="project" value="UniProtKB-KW"/>
</dbReference>
<dbReference type="GO" id="GO:0008942">
    <property type="term" value="F:nitrite reductase [NAD(P)H] activity"/>
    <property type="evidence" value="ECO:0007669"/>
    <property type="project" value="InterPro"/>
</dbReference>
<dbReference type="GO" id="GO:0051537">
    <property type="term" value="F:2 iron, 2 sulfur cluster binding"/>
    <property type="evidence" value="ECO:0007669"/>
    <property type="project" value="UniProtKB-KW"/>
</dbReference>
<dbReference type="PANTHER" id="PTHR21496:SF23">
    <property type="entry name" value="3-PHENYLPROPIONATE_CINNAMIC ACID DIOXYGENASE FERREDOXIN SUBUNIT"/>
    <property type="match status" value="1"/>
</dbReference>